<reference evidence="3 4" key="2">
    <citation type="journal article" date="2016" name="Infect. Immun.">
        <title>Helicobacter saguini, a Novel Helicobacter Isolated from Cotton-Top Tamarins with Ulcerative Colitis, Has Proinflammatory Properties and Induces Typhlocolitis and Dysplasia in Gnotobiotic IL-10-/- Mice.</title>
        <authorList>
            <person name="Shen Z."/>
            <person name="Mannion A."/>
            <person name="Whary M.T."/>
            <person name="Muthupalani S."/>
            <person name="Sheh A."/>
            <person name="Feng Y."/>
            <person name="Gong G."/>
            <person name="Vandamme P."/>
            <person name="Holcombe H.R."/>
            <person name="Paster B.J."/>
            <person name="Fox J.G."/>
        </authorList>
    </citation>
    <scope>NUCLEOTIDE SEQUENCE [LARGE SCALE GENOMIC DNA]</scope>
    <source>
        <strain evidence="3 4">MIT 97-6194</strain>
    </source>
</reference>
<dbReference type="EMBL" id="QBIU01000001">
    <property type="protein sequence ID" value="MWV69776.1"/>
    <property type="molecule type" value="Genomic_DNA"/>
</dbReference>
<dbReference type="Pfam" id="PF13115">
    <property type="entry name" value="YtkA"/>
    <property type="match status" value="1"/>
</dbReference>
<feature type="domain" description="YtkA-like" evidence="1">
    <location>
        <begin position="32"/>
        <end position="111"/>
    </location>
</feature>
<dbReference type="Proteomes" id="UP000477070">
    <property type="component" value="Unassembled WGS sequence"/>
</dbReference>
<organism evidence="3 4">
    <name type="scientific">Helicobacter saguini</name>
    <dbReference type="NCBI Taxonomy" id="1548018"/>
    <lineage>
        <taxon>Bacteria</taxon>
        <taxon>Pseudomonadati</taxon>
        <taxon>Campylobacterota</taxon>
        <taxon>Epsilonproteobacteria</taxon>
        <taxon>Campylobacterales</taxon>
        <taxon>Helicobacteraceae</taxon>
        <taxon>Helicobacter</taxon>
    </lineage>
</organism>
<sequence length="128" mass="14219">MRKYFRILGVIIALQAMFCGVLFAFSKNFSNKDFSFILESSKDFTSGQNEFSFIVQKGGKSVAVENLKVTFFMPEMPGMPKMSSDSTLSANGDSYKGSVNLAHGGTWQVKVSFSFEGKKYQAKTSIDF</sequence>
<reference evidence="2 5" key="4">
    <citation type="submission" date="2019-12" db="EMBL/GenBank/DDBJ databases">
        <title>Multi-Generational Helicobacter saguini Isolates.</title>
        <authorList>
            <person name="Mannion A."/>
            <person name="Shen Z."/>
            <person name="Fox J.G."/>
        </authorList>
    </citation>
    <scope>NUCLEOTIDE SEQUENCE [LARGE SCALE GENOMIC DNA]</scope>
    <source>
        <strain evidence="2">16-048</strain>
        <strain evidence="5">16-048 (F4)</strain>
    </source>
</reference>
<dbReference type="EMBL" id="JRMP02000002">
    <property type="protein sequence ID" value="TLD95614.1"/>
    <property type="molecule type" value="Genomic_DNA"/>
</dbReference>
<evidence type="ECO:0000313" key="4">
    <source>
        <dbReference type="Proteomes" id="UP000029714"/>
    </source>
</evidence>
<dbReference type="RefSeq" id="WP_052062700.1">
    <property type="nucleotide sequence ID" value="NZ_JRMP02000002.1"/>
</dbReference>
<evidence type="ECO:0000313" key="5">
    <source>
        <dbReference type="Proteomes" id="UP000477070"/>
    </source>
</evidence>
<comment type="caution">
    <text evidence="3">The sequence shown here is derived from an EMBL/GenBank/DDBJ whole genome shotgun (WGS) entry which is preliminary data.</text>
</comment>
<reference evidence="3" key="3">
    <citation type="submission" date="2018-04" db="EMBL/GenBank/DDBJ databases">
        <authorList>
            <person name="Sheh A."/>
            <person name="Shen Z."/>
            <person name="Mannion A.J."/>
            <person name="Fox J.G."/>
        </authorList>
    </citation>
    <scope>NUCLEOTIDE SEQUENCE</scope>
    <source>
        <strain evidence="3">MIT 97-6194</strain>
    </source>
</reference>
<proteinExistence type="predicted"/>
<protein>
    <submittedName>
        <fullName evidence="3">Copper resistance protein</fullName>
    </submittedName>
</protein>
<dbReference type="AlphaFoldDB" id="A0A347VN49"/>
<dbReference type="Proteomes" id="UP000029714">
    <property type="component" value="Unassembled WGS sequence"/>
</dbReference>
<evidence type="ECO:0000313" key="2">
    <source>
        <dbReference type="EMBL" id="MWV69776.1"/>
    </source>
</evidence>
<evidence type="ECO:0000259" key="1">
    <source>
        <dbReference type="Pfam" id="PF13115"/>
    </source>
</evidence>
<reference evidence="3 4" key="1">
    <citation type="journal article" date="2014" name="Genome Announc.">
        <title>Draft genome sequences of eight enterohepatic helicobacter species isolated from both laboratory and wild rodents.</title>
        <authorList>
            <person name="Sheh A."/>
            <person name="Shen Z."/>
            <person name="Fox J.G."/>
        </authorList>
    </citation>
    <scope>NUCLEOTIDE SEQUENCE [LARGE SCALE GENOMIC DNA]</scope>
    <source>
        <strain evidence="3 4">MIT 97-6194</strain>
    </source>
</reference>
<gene>
    <name evidence="2" type="ORF">DCO61_07135</name>
    <name evidence="3" type="ORF">LS64_001810</name>
</gene>
<name>A0A347VN49_9HELI</name>
<keyword evidence="4" id="KW-1185">Reference proteome</keyword>
<accession>A0A347VN49</accession>
<evidence type="ECO:0000313" key="3">
    <source>
        <dbReference type="EMBL" id="TLD95614.1"/>
    </source>
</evidence>
<dbReference type="OrthoDB" id="5339750at2"/>
<dbReference type="InterPro" id="IPR032693">
    <property type="entry name" value="YtkA-like_dom"/>
</dbReference>